<dbReference type="RefSeq" id="XP_025376300.1">
    <property type="nucleotide sequence ID" value="XM_025522022.1"/>
</dbReference>
<sequence length="547" mass="60043">MAKATSEGGGGEGFRVIKSSGAILPDMDKALHLLPLAPNPSAVLKAGPPLERLPMGHPRPDRIAFTSHSSQRSWVASTHFFPAAYPRSHFAATAPPSEAPPAPLASTASQAKEAEREQRKADFETFEDLVSRFSFESYYPPESVEEAKKIAEGLVREDQPPLWGSVQRIVPVDSGSKYGARDARAAGAADAQDDEEGITLILAHANGFHKEIWETFAESLVKAIEAREASSSSSFKPAKIQEIWSVDCINSGDAGALNEPHLGSAFTWLDHPRDLLQFADYYLPRRHLSASKAEGLAEMGPVWPPDTLRRTRRGEGRRGRRIIGVGHSFSAVAMKILNDHVPDLFEGVIILDPVTGPPETLADMPIPMDMPMARSAVARKDVFPSRKEAERSFRSKPFFQAWHPAVLDLHLRFGLRPLSPGRDEVTLCMSKWSEAFAFSMSWMGRFAYPVPLNVAERRSRLHVITMTGSHATNYNFDGKGSPEGATRVRNAIVASVAPDRGSQEAMEGDHLVVQHQPGLLGEKLAEVLCAWQRQAEKEGLTFAKPRL</sequence>
<accession>A0A316YIU1</accession>
<evidence type="ECO:0000256" key="1">
    <source>
        <dbReference type="SAM" id="MobiDB-lite"/>
    </source>
</evidence>
<evidence type="ECO:0000313" key="3">
    <source>
        <dbReference type="EMBL" id="PWN89102.1"/>
    </source>
</evidence>
<keyword evidence="4" id="KW-1185">Reference proteome</keyword>
<dbReference type="Gene3D" id="3.40.50.1820">
    <property type="entry name" value="alpha/beta hydrolase"/>
    <property type="match status" value="1"/>
</dbReference>
<name>A0A316YIU1_9BASI</name>
<dbReference type="Proteomes" id="UP000245768">
    <property type="component" value="Unassembled WGS sequence"/>
</dbReference>
<dbReference type="Pfam" id="PF12697">
    <property type="entry name" value="Abhydrolase_6"/>
    <property type="match status" value="1"/>
</dbReference>
<dbReference type="EMBL" id="KZ819637">
    <property type="protein sequence ID" value="PWN89102.1"/>
    <property type="molecule type" value="Genomic_DNA"/>
</dbReference>
<organism evidence="3 4">
    <name type="scientific">Acaromyces ingoldii</name>
    <dbReference type="NCBI Taxonomy" id="215250"/>
    <lineage>
        <taxon>Eukaryota</taxon>
        <taxon>Fungi</taxon>
        <taxon>Dikarya</taxon>
        <taxon>Basidiomycota</taxon>
        <taxon>Ustilaginomycotina</taxon>
        <taxon>Exobasidiomycetes</taxon>
        <taxon>Exobasidiales</taxon>
        <taxon>Cryptobasidiaceae</taxon>
        <taxon>Acaromyces</taxon>
    </lineage>
</organism>
<dbReference type="InParanoid" id="A0A316YIU1"/>
<gene>
    <name evidence="3" type="ORF">FA10DRAFT_267706</name>
</gene>
<dbReference type="SUPFAM" id="SSF53474">
    <property type="entry name" value="alpha/beta-Hydrolases"/>
    <property type="match status" value="1"/>
</dbReference>
<dbReference type="GeneID" id="37043938"/>
<reference evidence="3 4" key="1">
    <citation type="journal article" date="2018" name="Mol. Biol. Evol.">
        <title>Broad Genomic Sampling Reveals a Smut Pathogenic Ancestry of the Fungal Clade Ustilaginomycotina.</title>
        <authorList>
            <person name="Kijpornyongpan T."/>
            <person name="Mondo S.J."/>
            <person name="Barry K."/>
            <person name="Sandor L."/>
            <person name="Lee J."/>
            <person name="Lipzen A."/>
            <person name="Pangilinan J."/>
            <person name="LaButti K."/>
            <person name="Hainaut M."/>
            <person name="Henrissat B."/>
            <person name="Grigoriev I.V."/>
            <person name="Spatafora J.W."/>
            <person name="Aime M.C."/>
        </authorList>
    </citation>
    <scope>NUCLEOTIDE SEQUENCE [LARGE SCALE GENOMIC DNA]</scope>
    <source>
        <strain evidence="3 4">MCA 4198</strain>
    </source>
</reference>
<dbReference type="OrthoDB" id="94039at2759"/>
<evidence type="ECO:0000313" key="4">
    <source>
        <dbReference type="Proteomes" id="UP000245768"/>
    </source>
</evidence>
<feature type="region of interest" description="Disordered" evidence="1">
    <location>
        <begin position="91"/>
        <end position="119"/>
    </location>
</feature>
<proteinExistence type="predicted"/>
<evidence type="ECO:0000259" key="2">
    <source>
        <dbReference type="Pfam" id="PF12697"/>
    </source>
</evidence>
<protein>
    <recommendedName>
        <fullName evidence="2">AB hydrolase-1 domain-containing protein</fullName>
    </recommendedName>
</protein>
<dbReference type="InterPro" id="IPR000073">
    <property type="entry name" value="AB_hydrolase_1"/>
</dbReference>
<feature type="domain" description="AB hydrolase-1" evidence="2">
    <location>
        <begin position="200"/>
        <end position="420"/>
    </location>
</feature>
<dbReference type="AlphaFoldDB" id="A0A316YIU1"/>
<dbReference type="STRING" id="215250.A0A316YIU1"/>
<dbReference type="InterPro" id="IPR029058">
    <property type="entry name" value="AB_hydrolase_fold"/>
</dbReference>